<organism evidence="3 4">
    <name type="scientific">Fonsecaea monophora</name>
    <dbReference type="NCBI Taxonomy" id="254056"/>
    <lineage>
        <taxon>Eukaryota</taxon>
        <taxon>Fungi</taxon>
        <taxon>Dikarya</taxon>
        <taxon>Ascomycota</taxon>
        <taxon>Pezizomycotina</taxon>
        <taxon>Eurotiomycetes</taxon>
        <taxon>Chaetothyriomycetidae</taxon>
        <taxon>Chaetothyriales</taxon>
        <taxon>Herpotrichiellaceae</taxon>
        <taxon>Fonsecaea</taxon>
    </lineage>
</organism>
<feature type="region of interest" description="Disordered" evidence="1">
    <location>
        <begin position="1"/>
        <end position="111"/>
    </location>
</feature>
<feature type="compositionally biased region" description="Basic and acidic residues" evidence="1">
    <location>
        <begin position="23"/>
        <end position="48"/>
    </location>
</feature>
<dbReference type="OrthoDB" id="3596604at2759"/>
<sequence>MALEASASYSPIPVGDDDDGTGDEQRLVQEAAHNDSHHEAPSHQRQESESTDVPVIEISPPPSPPSPFLPPTRLYTERSDHVPVPQTPPRHDTQPAAQSPEKRRHSSQSGWRERIYSSITPSLHEVLELKYSLHNTSREYRHDKQRKRLLRLTIGEWVNSLILCVVYFGILYAYSKKLTISVPQRREFNALTTGVSLLLGVNLAASLRSYAKLLRWRILAACYRPLETFDLVMGCDSLMNVIKLLWKARNRERRYLPSRTQVLCVLWLLVHLAVTVLVGIIGLNYNLDTSNDYVLTRKGETSIVDLNALSTGDYPADLAATQEWGVRGETATVLNYNSDVVESMQSYFSSSDGYTYYYFQDQNADDSDQVIVSTRYIESQAYCQSYDVIQGVYGNLSYIVYHDGDKHVNKSLPASPGPGGLLTMSKLNSTCGSGCVEIHTFQAAAYPDGGIYDDGIGTYFVCNNTVVSLEEALWDVLVCVFPIFAPLNLTGWVAIYTPSCSVQLTSSQPQVGDAYNEVTIDYEIYAIVGRMLAGAIGWSDNPPTADGKEEYAVYTNSSQVGFLGAAGPLEMADLISSFTMGAISFMDNSPAMWRKTVTSTRQPIAAQVLKVTWRYAGTILAVIPFIHFCTLVAVILWANKAIIKDDSHLAIAKVYHTLLAQLGDRGCLLRGDELVSVLGNPHVAYGWQASSESDGAMHVDVFQGLMRVEKVFAEGMYDGSSKVNDNSNTTTITTTVHKGQHKGLRNRYRDIDAADYF</sequence>
<name>A0A177EYA2_9EURO</name>
<evidence type="ECO:0000313" key="4">
    <source>
        <dbReference type="Proteomes" id="UP000077002"/>
    </source>
</evidence>
<dbReference type="AlphaFoldDB" id="A0A177EYA2"/>
<feature type="compositionally biased region" description="Pro residues" evidence="1">
    <location>
        <begin position="59"/>
        <end position="70"/>
    </location>
</feature>
<protein>
    <submittedName>
        <fullName evidence="3">Uncharacterized protein</fullName>
    </submittedName>
</protein>
<comment type="caution">
    <text evidence="3">The sequence shown here is derived from an EMBL/GenBank/DDBJ whole genome shotgun (WGS) entry which is preliminary data.</text>
</comment>
<dbReference type="Proteomes" id="UP000077002">
    <property type="component" value="Unassembled WGS sequence"/>
</dbReference>
<dbReference type="RefSeq" id="XP_022508975.1">
    <property type="nucleotide sequence ID" value="XM_022658717.1"/>
</dbReference>
<keyword evidence="2" id="KW-0472">Membrane</keyword>
<keyword evidence="2" id="KW-0812">Transmembrane</keyword>
<evidence type="ECO:0000313" key="3">
    <source>
        <dbReference type="EMBL" id="OAG37023.1"/>
    </source>
</evidence>
<feature type="transmembrane region" description="Helical" evidence="2">
    <location>
        <begin position="190"/>
        <end position="207"/>
    </location>
</feature>
<feature type="transmembrane region" description="Helical" evidence="2">
    <location>
        <begin position="262"/>
        <end position="285"/>
    </location>
</feature>
<evidence type="ECO:0000256" key="1">
    <source>
        <dbReference type="SAM" id="MobiDB-lite"/>
    </source>
</evidence>
<feature type="transmembrane region" description="Helical" evidence="2">
    <location>
        <begin position="613"/>
        <end position="638"/>
    </location>
</feature>
<accession>A0A177EYA2</accession>
<feature type="transmembrane region" description="Helical" evidence="2">
    <location>
        <begin position="149"/>
        <end position="170"/>
    </location>
</feature>
<dbReference type="GeneID" id="34603917"/>
<keyword evidence="2" id="KW-1133">Transmembrane helix</keyword>
<gene>
    <name evidence="3" type="ORF">AYO21_08774</name>
</gene>
<proteinExistence type="predicted"/>
<reference evidence="3 4" key="1">
    <citation type="submission" date="2016-03" db="EMBL/GenBank/DDBJ databases">
        <title>Draft genome sequence of the Fonsecaea monophora CBS 269.37.</title>
        <authorList>
            <person name="Bombassaro A."/>
            <person name="Vinicius W.A."/>
            <person name="De Hoog S."/>
            <person name="Sun J."/>
            <person name="Souza E.M."/>
            <person name="Raittz R.T."/>
            <person name="Costa F."/>
            <person name="Leao A.C."/>
            <person name="Tadra-Sfeir M.Z."/>
            <person name="Baura V."/>
            <person name="Balsanelli E."/>
            <person name="Pedrosa F.O."/>
            <person name="Moreno L.F."/>
            <person name="Steffens M.B."/>
            <person name="Xi L."/>
            <person name="Bocca A.L."/>
            <person name="Felipe M.S."/>
            <person name="Teixeira M."/>
            <person name="Telles Filho F.Q."/>
            <person name="Azevedo C.M."/>
            <person name="Gomes R."/>
            <person name="Vicente V.A."/>
        </authorList>
    </citation>
    <scope>NUCLEOTIDE SEQUENCE [LARGE SCALE GENOMIC DNA]</scope>
    <source>
        <strain evidence="3 4">CBS 269.37</strain>
    </source>
</reference>
<keyword evidence="4" id="KW-1185">Reference proteome</keyword>
<evidence type="ECO:0000256" key="2">
    <source>
        <dbReference type="SAM" id="Phobius"/>
    </source>
</evidence>
<dbReference type="EMBL" id="LVKK01000079">
    <property type="protein sequence ID" value="OAG37023.1"/>
    <property type="molecule type" value="Genomic_DNA"/>
</dbReference>